<name>A0ABP4X387_9ACTN</name>
<reference evidence="3" key="1">
    <citation type="journal article" date="2019" name="Int. J. Syst. Evol. Microbiol.">
        <title>The Global Catalogue of Microorganisms (GCM) 10K type strain sequencing project: providing services to taxonomists for standard genome sequencing and annotation.</title>
        <authorList>
            <consortium name="The Broad Institute Genomics Platform"/>
            <consortium name="The Broad Institute Genome Sequencing Center for Infectious Disease"/>
            <person name="Wu L."/>
            <person name="Ma J."/>
        </authorList>
    </citation>
    <scope>NUCLEOTIDE SEQUENCE [LARGE SCALE GENOMIC DNA]</scope>
    <source>
        <strain evidence="3">JCM 13249</strain>
    </source>
</reference>
<feature type="region of interest" description="Disordered" evidence="1">
    <location>
        <begin position="79"/>
        <end position="111"/>
    </location>
</feature>
<dbReference type="Gene3D" id="3.30.559.10">
    <property type="entry name" value="Chloramphenicol acetyltransferase-like domain"/>
    <property type="match status" value="1"/>
</dbReference>
<evidence type="ECO:0000256" key="1">
    <source>
        <dbReference type="SAM" id="MobiDB-lite"/>
    </source>
</evidence>
<evidence type="ECO:0000313" key="2">
    <source>
        <dbReference type="EMBL" id="GAA1766882.1"/>
    </source>
</evidence>
<organism evidence="2 3">
    <name type="scientific">Luedemannella helvata</name>
    <dbReference type="NCBI Taxonomy" id="349315"/>
    <lineage>
        <taxon>Bacteria</taxon>
        <taxon>Bacillati</taxon>
        <taxon>Actinomycetota</taxon>
        <taxon>Actinomycetes</taxon>
        <taxon>Micromonosporales</taxon>
        <taxon>Micromonosporaceae</taxon>
        <taxon>Luedemannella</taxon>
    </lineage>
</organism>
<accession>A0ABP4X387</accession>
<comment type="caution">
    <text evidence="2">The sequence shown here is derived from an EMBL/GenBank/DDBJ whole genome shotgun (WGS) entry which is preliminary data.</text>
</comment>
<evidence type="ECO:0000313" key="3">
    <source>
        <dbReference type="Proteomes" id="UP001500655"/>
    </source>
</evidence>
<dbReference type="EMBL" id="BAAALS010000023">
    <property type="protein sequence ID" value="GAA1766882.1"/>
    <property type="molecule type" value="Genomic_DNA"/>
</dbReference>
<dbReference type="Proteomes" id="UP001500655">
    <property type="component" value="Unassembled WGS sequence"/>
</dbReference>
<sequence length="111" mass="12650">MSIHSGRLLWLMEHYRGSGDGRFNGALVWRLRGDLRTAALERALGTISGQQEALRTTRPVRSRRWRTADDEHVFCLTMHHRHRSGRGQRRERGAAARPPHGTFRIARGGDG</sequence>
<dbReference type="SUPFAM" id="SSF52777">
    <property type="entry name" value="CoA-dependent acyltransferases"/>
    <property type="match status" value="1"/>
</dbReference>
<proteinExistence type="predicted"/>
<keyword evidence="3" id="KW-1185">Reference proteome</keyword>
<gene>
    <name evidence="2" type="ORF">GCM10009681_42470</name>
</gene>
<protein>
    <submittedName>
        <fullName evidence="2">Uncharacterized protein</fullName>
    </submittedName>
</protein>
<dbReference type="InterPro" id="IPR023213">
    <property type="entry name" value="CAT-like_dom_sf"/>
</dbReference>